<comment type="caution">
    <text evidence="4">The sequence shown here is derived from an EMBL/GenBank/DDBJ whole genome shotgun (WGS) entry which is preliminary data.</text>
</comment>
<dbReference type="PIRSF" id="PIRSF018266">
    <property type="entry name" value="FecR"/>
    <property type="match status" value="1"/>
</dbReference>
<dbReference type="EMBL" id="RJUR01000014">
    <property type="protein sequence ID" value="ROQ48949.1"/>
    <property type="molecule type" value="Genomic_DNA"/>
</dbReference>
<proteinExistence type="predicted"/>
<evidence type="ECO:0000259" key="3">
    <source>
        <dbReference type="Pfam" id="PF16220"/>
    </source>
</evidence>
<evidence type="ECO:0000313" key="5">
    <source>
        <dbReference type="Proteomes" id="UP000269115"/>
    </source>
</evidence>
<dbReference type="PANTHER" id="PTHR30273">
    <property type="entry name" value="PERIPLASMIC SIGNAL SENSOR AND SIGMA FACTOR ACTIVATOR FECR-RELATED"/>
    <property type="match status" value="1"/>
</dbReference>
<dbReference type="RefSeq" id="WP_054914364.1">
    <property type="nucleotide sequence ID" value="NZ_RJUR01000014.1"/>
</dbReference>
<dbReference type="InterPro" id="IPR032623">
    <property type="entry name" value="FecR_N"/>
</dbReference>
<evidence type="ECO:0000313" key="4">
    <source>
        <dbReference type="EMBL" id="ROQ48949.1"/>
    </source>
</evidence>
<protein>
    <submittedName>
        <fullName evidence="4">FecR family protein</fullName>
    </submittedName>
</protein>
<gene>
    <name evidence="4" type="ORF">EDF85_3252</name>
</gene>
<dbReference type="GO" id="GO:0016989">
    <property type="term" value="F:sigma factor antagonist activity"/>
    <property type="evidence" value="ECO:0007669"/>
    <property type="project" value="TreeGrafter"/>
</dbReference>
<sequence>MAEPPFPTPAPASPDEPQADPISQQACAWFALIFEGSASQAEHEQWLEWMLADPRHAKAYLELEALWALAAELPAVQAPPAPKARGVSRRRFMQLAMAACTAAVATGSATLWLKGDGLSFADLHTRVGETRTERLPDGSVIELAGNTALDLDFSGTTRRLRMLRGQAYFKVAADTRPLRIDTEAGTVVSHQGAFCLSCDAGSADLAVSEHNAGVQIPGQQAQLGQGEAVTFGAAGLGPVQRAELDQVLAWRNGSLVFFDTPLAKVVNHLQRWREGRIFIADERLAARPVSLILNRQHPEQMLDVLARTLPIRLSRYTDLVTIIRPA</sequence>
<dbReference type="Gene3D" id="3.55.50.30">
    <property type="match status" value="1"/>
</dbReference>
<dbReference type="Gene3D" id="2.60.120.1440">
    <property type="match status" value="1"/>
</dbReference>
<dbReference type="InterPro" id="IPR006860">
    <property type="entry name" value="FecR"/>
</dbReference>
<feature type="domain" description="FecR protein" evidence="2">
    <location>
        <begin position="122"/>
        <end position="208"/>
    </location>
</feature>
<name>A0A9X8EFG0_PSEPU</name>
<feature type="region of interest" description="Disordered" evidence="1">
    <location>
        <begin position="1"/>
        <end position="20"/>
    </location>
</feature>
<dbReference type="AlphaFoldDB" id="A0A9X8EFG0"/>
<reference evidence="4 5" key="1">
    <citation type="submission" date="2018-11" db="EMBL/GenBank/DDBJ databases">
        <title>Genomic analyses of the natural microbiome of Caenorhabditis elegans.</title>
        <authorList>
            <person name="Samuel B."/>
        </authorList>
    </citation>
    <scope>NUCLEOTIDE SEQUENCE [LARGE SCALE GENOMIC DNA]</scope>
    <source>
        <strain evidence="4 5">BIGb0473</strain>
    </source>
</reference>
<organism evidence="4 5">
    <name type="scientific">Pseudomonas putida</name>
    <name type="common">Arthrobacter siderocapsulatus</name>
    <dbReference type="NCBI Taxonomy" id="303"/>
    <lineage>
        <taxon>Bacteria</taxon>
        <taxon>Pseudomonadati</taxon>
        <taxon>Pseudomonadota</taxon>
        <taxon>Gammaproteobacteria</taxon>
        <taxon>Pseudomonadales</taxon>
        <taxon>Pseudomonadaceae</taxon>
        <taxon>Pseudomonas</taxon>
    </lineage>
</organism>
<evidence type="ECO:0000256" key="1">
    <source>
        <dbReference type="SAM" id="MobiDB-lite"/>
    </source>
</evidence>
<feature type="domain" description="FecR N-terminal" evidence="3">
    <location>
        <begin position="24"/>
        <end position="66"/>
    </location>
</feature>
<evidence type="ECO:0000259" key="2">
    <source>
        <dbReference type="Pfam" id="PF04773"/>
    </source>
</evidence>
<accession>A0A9X8EFG0</accession>
<dbReference type="InterPro" id="IPR012373">
    <property type="entry name" value="Ferrdict_sens_TM"/>
</dbReference>
<dbReference type="Pfam" id="PF16220">
    <property type="entry name" value="DUF4880"/>
    <property type="match status" value="1"/>
</dbReference>
<feature type="compositionally biased region" description="Pro residues" evidence="1">
    <location>
        <begin position="1"/>
        <end position="14"/>
    </location>
</feature>
<dbReference type="Proteomes" id="UP000269115">
    <property type="component" value="Unassembled WGS sequence"/>
</dbReference>
<dbReference type="Pfam" id="PF04773">
    <property type="entry name" value="FecR"/>
    <property type="match status" value="1"/>
</dbReference>
<dbReference type="PANTHER" id="PTHR30273:SF2">
    <property type="entry name" value="PROTEIN FECR"/>
    <property type="match status" value="1"/>
</dbReference>